<evidence type="ECO:0000313" key="2">
    <source>
        <dbReference type="Proteomes" id="UP000199063"/>
    </source>
</evidence>
<sequence length="76" mass="8567">MKAARQATVDEVLSSAEVCKQYPLFRNPQALAELRWRGTGPDYIKTHPGRSGRVYYRRSAIERWLDERTVSGGAAA</sequence>
<evidence type="ECO:0008006" key="3">
    <source>
        <dbReference type="Google" id="ProtNLM"/>
    </source>
</evidence>
<accession>A0A1H0EGX5</accession>
<dbReference type="RefSeq" id="WP_093662638.1">
    <property type="nucleotide sequence ID" value="NZ_FNHI01000044.1"/>
</dbReference>
<keyword evidence="2" id="KW-1185">Reference proteome</keyword>
<dbReference type="GeneID" id="40834436"/>
<dbReference type="EMBL" id="FNHI01000044">
    <property type="protein sequence ID" value="SDN81571.1"/>
    <property type="molecule type" value="Genomic_DNA"/>
</dbReference>
<name>A0A1H0EGX5_9ACTN</name>
<evidence type="ECO:0000313" key="1">
    <source>
        <dbReference type="EMBL" id="SDN81571.1"/>
    </source>
</evidence>
<reference evidence="2" key="1">
    <citation type="submission" date="2016-10" db="EMBL/GenBank/DDBJ databases">
        <authorList>
            <person name="Varghese N."/>
            <person name="Submissions S."/>
        </authorList>
    </citation>
    <scope>NUCLEOTIDE SEQUENCE [LARGE SCALE GENOMIC DNA]</scope>
    <source>
        <strain evidence="2">CGMCC 4.7042</strain>
    </source>
</reference>
<proteinExistence type="predicted"/>
<organism evidence="1 2">
    <name type="scientific">Streptomyces wuyuanensis</name>
    <dbReference type="NCBI Taxonomy" id="1196353"/>
    <lineage>
        <taxon>Bacteria</taxon>
        <taxon>Bacillati</taxon>
        <taxon>Actinomycetota</taxon>
        <taxon>Actinomycetes</taxon>
        <taxon>Kitasatosporales</taxon>
        <taxon>Streptomycetaceae</taxon>
        <taxon>Streptomyces</taxon>
    </lineage>
</organism>
<gene>
    <name evidence="1" type="ORF">SAMN05444921_14416</name>
</gene>
<dbReference type="OrthoDB" id="4330189at2"/>
<dbReference type="Proteomes" id="UP000199063">
    <property type="component" value="Unassembled WGS sequence"/>
</dbReference>
<dbReference type="STRING" id="1196353.SAMN05444921_14416"/>
<dbReference type="AlphaFoldDB" id="A0A1H0EGX5"/>
<protein>
    <recommendedName>
        <fullName evidence="3">Helix-turn-helix domain-containing protein</fullName>
    </recommendedName>
</protein>